<name>X6L8P0_RETFI</name>
<comment type="caution">
    <text evidence="2">The sequence shown here is derived from an EMBL/GenBank/DDBJ whole genome shotgun (WGS) entry which is preliminary data.</text>
</comment>
<dbReference type="InterPro" id="IPR001309">
    <property type="entry name" value="Pept_C14_p20"/>
</dbReference>
<dbReference type="Pfam" id="PF00656">
    <property type="entry name" value="Peptidase_C14"/>
    <property type="match status" value="1"/>
</dbReference>
<evidence type="ECO:0000313" key="2">
    <source>
        <dbReference type="EMBL" id="ETN97848.1"/>
    </source>
</evidence>
<sequence>FKNFPKIFIVDVCRGENIPTAHEIIMRGKNTRKDTLLYGHNDDEFLTIWSTTPGYNVADKSLLSSCMTKVIKSKYKSGYPLKKMLDNIRQDIRENKNSEWYCVESQDTTDYDIIFEQRKSS</sequence>
<reference evidence="2 3" key="1">
    <citation type="journal article" date="2013" name="Curr. Biol.">
        <title>The Genome of the Foraminiferan Reticulomyxa filosa.</title>
        <authorList>
            <person name="Glockner G."/>
            <person name="Hulsmann N."/>
            <person name="Schleicher M."/>
            <person name="Noegel A.A."/>
            <person name="Eichinger L."/>
            <person name="Gallinger C."/>
            <person name="Pawlowski J."/>
            <person name="Sierra R."/>
            <person name="Euteneuer U."/>
            <person name="Pillet L."/>
            <person name="Moustafa A."/>
            <person name="Platzer M."/>
            <person name="Groth M."/>
            <person name="Szafranski K."/>
            <person name="Schliwa M."/>
        </authorList>
    </citation>
    <scope>NUCLEOTIDE SEQUENCE [LARGE SCALE GENOMIC DNA]</scope>
</reference>
<dbReference type="EMBL" id="ASPP01048441">
    <property type="protein sequence ID" value="ETN97848.1"/>
    <property type="molecule type" value="Genomic_DNA"/>
</dbReference>
<protein>
    <recommendedName>
        <fullName evidence="1">Caspase family p20 domain-containing protein</fullName>
    </recommendedName>
</protein>
<proteinExistence type="predicted"/>
<dbReference type="Gene3D" id="3.40.50.1460">
    <property type="match status" value="1"/>
</dbReference>
<dbReference type="GO" id="GO:0004197">
    <property type="term" value="F:cysteine-type endopeptidase activity"/>
    <property type="evidence" value="ECO:0007669"/>
    <property type="project" value="InterPro"/>
</dbReference>
<dbReference type="AlphaFoldDB" id="X6L8P0"/>
<gene>
    <name evidence="2" type="ORF">RFI_39678</name>
</gene>
<keyword evidence="3" id="KW-1185">Reference proteome</keyword>
<feature type="non-terminal residue" evidence="2">
    <location>
        <position position="1"/>
    </location>
</feature>
<dbReference type="InterPro" id="IPR029030">
    <property type="entry name" value="Caspase-like_dom_sf"/>
</dbReference>
<accession>X6L8P0</accession>
<dbReference type="SUPFAM" id="SSF52129">
    <property type="entry name" value="Caspase-like"/>
    <property type="match status" value="1"/>
</dbReference>
<feature type="domain" description="Caspase family p20" evidence="1">
    <location>
        <begin position="1"/>
        <end position="17"/>
    </location>
</feature>
<evidence type="ECO:0000259" key="1">
    <source>
        <dbReference type="PROSITE" id="PS50208"/>
    </source>
</evidence>
<evidence type="ECO:0000313" key="3">
    <source>
        <dbReference type="Proteomes" id="UP000023152"/>
    </source>
</evidence>
<dbReference type="PROSITE" id="PS50208">
    <property type="entry name" value="CASPASE_P20"/>
    <property type="match status" value="1"/>
</dbReference>
<organism evidence="2 3">
    <name type="scientific">Reticulomyxa filosa</name>
    <dbReference type="NCBI Taxonomy" id="46433"/>
    <lineage>
        <taxon>Eukaryota</taxon>
        <taxon>Sar</taxon>
        <taxon>Rhizaria</taxon>
        <taxon>Retaria</taxon>
        <taxon>Foraminifera</taxon>
        <taxon>Monothalamids</taxon>
        <taxon>Reticulomyxidae</taxon>
        <taxon>Reticulomyxa</taxon>
    </lineage>
</organism>
<dbReference type="InterPro" id="IPR011600">
    <property type="entry name" value="Pept_C14_caspase"/>
</dbReference>
<dbReference type="Proteomes" id="UP000023152">
    <property type="component" value="Unassembled WGS sequence"/>
</dbReference>
<dbReference type="GO" id="GO:0006508">
    <property type="term" value="P:proteolysis"/>
    <property type="evidence" value="ECO:0007669"/>
    <property type="project" value="InterPro"/>
</dbReference>